<evidence type="ECO:0000256" key="6">
    <source>
        <dbReference type="ARBA" id="ARBA00022989"/>
    </source>
</evidence>
<keyword evidence="4" id="KW-0997">Cell inner membrane</keyword>
<comment type="similarity">
    <text evidence="8">Belongs to the TsuA/YedE (TC 9.B.102) family.</text>
</comment>
<proteinExistence type="inferred from homology"/>
<keyword evidence="12" id="KW-1185">Reference proteome</keyword>
<comment type="subcellular location">
    <subcellularLocation>
        <location evidence="1">Cell inner membrane</location>
        <topology evidence="1">Multi-pass membrane protein</topology>
    </subcellularLocation>
</comment>
<dbReference type="AlphaFoldDB" id="A0A7W7L6B6"/>
<evidence type="ECO:0000256" key="1">
    <source>
        <dbReference type="ARBA" id="ARBA00004429"/>
    </source>
</evidence>
<gene>
    <name evidence="11" type="ORF">BJ976_002227</name>
</gene>
<evidence type="ECO:0000256" key="9">
    <source>
        <dbReference type="SAM" id="MobiDB-lite"/>
    </source>
</evidence>
<feature type="transmembrane region" description="Helical" evidence="10">
    <location>
        <begin position="284"/>
        <end position="306"/>
    </location>
</feature>
<dbReference type="EMBL" id="JACHMC010000001">
    <property type="protein sequence ID" value="MBB4883876.1"/>
    <property type="molecule type" value="Genomic_DNA"/>
</dbReference>
<feature type="transmembrane region" description="Helical" evidence="10">
    <location>
        <begin position="39"/>
        <end position="65"/>
    </location>
</feature>
<accession>A0A7W7L6B6</accession>
<dbReference type="PANTHER" id="PTHR30574">
    <property type="entry name" value="INNER MEMBRANE PROTEIN YEDE"/>
    <property type="match status" value="1"/>
</dbReference>
<evidence type="ECO:0000313" key="12">
    <source>
        <dbReference type="Proteomes" id="UP000560081"/>
    </source>
</evidence>
<evidence type="ECO:0000256" key="2">
    <source>
        <dbReference type="ARBA" id="ARBA00022448"/>
    </source>
</evidence>
<keyword evidence="6 10" id="KW-1133">Transmembrane helix</keyword>
<feature type="transmembrane region" description="Helical" evidence="10">
    <location>
        <begin position="102"/>
        <end position="120"/>
    </location>
</feature>
<protein>
    <submittedName>
        <fullName evidence="11">Putative membrane protein YedE/YeeE</fullName>
    </submittedName>
</protein>
<organism evidence="11 12">
    <name type="scientific">Micrococcus flavus</name>
    <dbReference type="NCBI Taxonomy" id="384602"/>
    <lineage>
        <taxon>Bacteria</taxon>
        <taxon>Bacillati</taxon>
        <taxon>Actinomycetota</taxon>
        <taxon>Actinomycetes</taxon>
        <taxon>Micrococcales</taxon>
        <taxon>Micrococcaceae</taxon>
        <taxon>Micrococcus</taxon>
    </lineage>
</organism>
<evidence type="ECO:0000256" key="7">
    <source>
        <dbReference type="ARBA" id="ARBA00023136"/>
    </source>
</evidence>
<keyword evidence="5 10" id="KW-0812">Transmembrane</keyword>
<feature type="transmembrane region" description="Helical" evidence="10">
    <location>
        <begin position="6"/>
        <end position="27"/>
    </location>
</feature>
<feature type="transmembrane region" description="Helical" evidence="10">
    <location>
        <begin position="71"/>
        <end position="90"/>
    </location>
</feature>
<evidence type="ECO:0000256" key="8">
    <source>
        <dbReference type="ARBA" id="ARBA00035655"/>
    </source>
</evidence>
<feature type="region of interest" description="Disordered" evidence="9">
    <location>
        <begin position="367"/>
        <end position="386"/>
    </location>
</feature>
<feature type="transmembrane region" description="Helical" evidence="10">
    <location>
        <begin position="312"/>
        <end position="335"/>
    </location>
</feature>
<dbReference type="Proteomes" id="UP000560081">
    <property type="component" value="Unassembled WGS sequence"/>
</dbReference>
<evidence type="ECO:0000256" key="4">
    <source>
        <dbReference type="ARBA" id="ARBA00022519"/>
    </source>
</evidence>
<keyword evidence="7 10" id="KW-0472">Membrane</keyword>
<reference evidence="11 12" key="1">
    <citation type="submission" date="2020-08" db="EMBL/GenBank/DDBJ databases">
        <title>Sequencing the genomes of 1000 actinobacteria strains.</title>
        <authorList>
            <person name="Klenk H.-P."/>
        </authorList>
    </citation>
    <scope>NUCLEOTIDE SEQUENCE [LARGE SCALE GENOMIC DNA]</scope>
    <source>
        <strain evidence="11 12">DSM 19079</strain>
    </source>
</reference>
<name>A0A7W7L6B6_9MICC</name>
<evidence type="ECO:0000256" key="5">
    <source>
        <dbReference type="ARBA" id="ARBA00022692"/>
    </source>
</evidence>
<dbReference type="RefSeq" id="WP_229667438.1">
    <property type="nucleotide sequence ID" value="NZ_BMLA01000007.1"/>
</dbReference>
<sequence>MILTGLLLGLVLGFVFQRGRFCVTGAFRDLFTIRSTRWFTAFMVIVAIQSVGVFALDALGVISLAPDTFPWLGTIIGGLIFGFSIVLAGGCATGTYYRAGEGLVGSWFALIFYIVGATAFRKGPLAGTTEAVRSVETQTGSFQQLTGLSPWVFVALLVAGVGLAVRHHLRREAAMTRFRLPASKTGLAHVLTEKAWHPFVTAAIIGVLAIAAWPLSWATGRESGLGITGPSANIGAFLGTGDMALVDWGVLMVTGLLIGSFVAAKASGEFRIRVPDARTTVRSIVGGVGMGWGAAWAGGCTIGNAMVDTATFSFQGWTALVFMVLGTGLAAKIFILNHKGKGTTPVGGSGAGLTSAEGAAADAGAVLGSDSTLDDAPRPVKLTPIG</sequence>
<feature type="transmembrane region" description="Helical" evidence="10">
    <location>
        <begin position="245"/>
        <end position="264"/>
    </location>
</feature>
<keyword evidence="3" id="KW-1003">Cell membrane</keyword>
<dbReference type="PANTHER" id="PTHR30574:SF1">
    <property type="entry name" value="SULPHUR TRANSPORT DOMAIN-CONTAINING PROTEIN"/>
    <property type="match status" value="1"/>
</dbReference>
<feature type="transmembrane region" description="Helical" evidence="10">
    <location>
        <begin position="151"/>
        <end position="169"/>
    </location>
</feature>
<dbReference type="GO" id="GO:0005886">
    <property type="term" value="C:plasma membrane"/>
    <property type="evidence" value="ECO:0007669"/>
    <property type="project" value="UniProtKB-SubCell"/>
</dbReference>
<evidence type="ECO:0000256" key="10">
    <source>
        <dbReference type="SAM" id="Phobius"/>
    </source>
</evidence>
<keyword evidence="2" id="KW-0813">Transport</keyword>
<dbReference type="Pfam" id="PF04143">
    <property type="entry name" value="Sulf_transp"/>
    <property type="match status" value="1"/>
</dbReference>
<evidence type="ECO:0000313" key="11">
    <source>
        <dbReference type="EMBL" id="MBB4883876.1"/>
    </source>
</evidence>
<dbReference type="InterPro" id="IPR007272">
    <property type="entry name" value="Sulf_transp_TsuA/YedE"/>
</dbReference>
<feature type="transmembrane region" description="Helical" evidence="10">
    <location>
        <begin position="195"/>
        <end position="215"/>
    </location>
</feature>
<evidence type="ECO:0000256" key="3">
    <source>
        <dbReference type="ARBA" id="ARBA00022475"/>
    </source>
</evidence>
<comment type="caution">
    <text evidence="11">The sequence shown here is derived from an EMBL/GenBank/DDBJ whole genome shotgun (WGS) entry which is preliminary data.</text>
</comment>